<evidence type="ECO:0000313" key="8">
    <source>
        <dbReference type="Proteomes" id="UP000806285"/>
    </source>
</evidence>
<organism evidence="7 8">
    <name type="scientific">Ramlibacter pallidus</name>
    <dbReference type="NCBI Taxonomy" id="2780087"/>
    <lineage>
        <taxon>Bacteria</taxon>
        <taxon>Pseudomonadati</taxon>
        <taxon>Pseudomonadota</taxon>
        <taxon>Betaproteobacteria</taxon>
        <taxon>Burkholderiales</taxon>
        <taxon>Comamonadaceae</taxon>
        <taxon>Ramlibacter</taxon>
    </lineage>
</organism>
<comment type="subcellular location">
    <subcellularLocation>
        <location evidence="1">Cell membrane</location>
        <topology evidence="1">Multi-pass membrane protein</topology>
    </subcellularLocation>
</comment>
<evidence type="ECO:0000256" key="5">
    <source>
        <dbReference type="ARBA" id="ARBA00023136"/>
    </source>
</evidence>
<dbReference type="PANTHER" id="PTHR30086">
    <property type="entry name" value="ARGININE EXPORTER PROTEIN ARGO"/>
    <property type="match status" value="1"/>
</dbReference>
<evidence type="ECO:0000256" key="1">
    <source>
        <dbReference type="ARBA" id="ARBA00004651"/>
    </source>
</evidence>
<keyword evidence="4 6" id="KW-1133">Transmembrane helix</keyword>
<evidence type="ECO:0000256" key="4">
    <source>
        <dbReference type="ARBA" id="ARBA00022989"/>
    </source>
</evidence>
<evidence type="ECO:0000313" key="7">
    <source>
        <dbReference type="EMBL" id="MBE7369542.1"/>
    </source>
</evidence>
<keyword evidence="2" id="KW-1003">Cell membrane</keyword>
<evidence type="ECO:0000256" key="2">
    <source>
        <dbReference type="ARBA" id="ARBA00022475"/>
    </source>
</evidence>
<keyword evidence="5 6" id="KW-0472">Membrane</keyword>
<feature type="transmembrane region" description="Helical" evidence="6">
    <location>
        <begin position="177"/>
        <end position="194"/>
    </location>
</feature>
<evidence type="ECO:0000256" key="3">
    <source>
        <dbReference type="ARBA" id="ARBA00022692"/>
    </source>
</evidence>
<proteinExistence type="predicted"/>
<comment type="caution">
    <text evidence="7">The sequence shown here is derived from an EMBL/GenBank/DDBJ whole genome shotgun (WGS) entry which is preliminary data.</text>
</comment>
<dbReference type="Proteomes" id="UP000806285">
    <property type="component" value="Unassembled WGS sequence"/>
</dbReference>
<dbReference type="InterPro" id="IPR001123">
    <property type="entry name" value="LeuE-type"/>
</dbReference>
<name>A0ABR9S994_9BURK</name>
<keyword evidence="8" id="KW-1185">Reference proteome</keyword>
<sequence>MEGLMPLATYCALMSGTPGPNNVMLAASGANFGYRRTLPYLLGINAGVFGLTLVVCLGLGAVFTRYPQVHGVLKIVGALYLVYLSWKLAGARLAATAKVGQPLSFVNGATFQLVNPKSWMKAATLASVFMPAGVHPALGALTVATVGLAVGFPLISVWAMFGVAIGRVLDTPRRVRLFNAAMGLGLLALAISLLL</sequence>
<dbReference type="EMBL" id="JADDIV010000005">
    <property type="protein sequence ID" value="MBE7369542.1"/>
    <property type="molecule type" value="Genomic_DNA"/>
</dbReference>
<feature type="transmembrane region" description="Helical" evidence="6">
    <location>
        <begin position="137"/>
        <end position="165"/>
    </location>
</feature>
<evidence type="ECO:0000256" key="6">
    <source>
        <dbReference type="SAM" id="Phobius"/>
    </source>
</evidence>
<feature type="transmembrane region" description="Helical" evidence="6">
    <location>
        <begin position="40"/>
        <end position="63"/>
    </location>
</feature>
<protein>
    <submittedName>
        <fullName evidence="7">LysE family translocator</fullName>
    </submittedName>
</protein>
<feature type="transmembrane region" description="Helical" evidence="6">
    <location>
        <begin position="75"/>
        <end position="95"/>
    </location>
</feature>
<dbReference type="Pfam" id="PF01810">
    <property type="entry name" value="LysE"/>
    <property type="match status" value="1"/>
</dbReference>
<accession>A0ABR9S994</accession>
<dbReference type="PANTHER" id="PTHR30086:SF20">
    <property type="entry name" value="ARGININE EXPORTER PROTEIN ARGO-RELATED"/>
    <property type="match status" value="1"/>
</dbReference>
<reference evidence="7 8" key="1">
    <citation type="submission" date="2020-10" db="EMBL/GenBank/DDBJ databases">
        <title>Ramlibacter sp. HM2 16S ribosomal RNA gene Genome sequencing and assembly.</title>
        <authorList>
            <person name="Kang M."/>
        </authorList>
    </citation>
    <scope>NUCLEOTIDE SEQUENCE [LARGE SCALE GENOMIC DNA]</scope>
    <source>
        <strain evidence="7 8">HM2</strain>
    </source>
</reference>
<gene>
    <name evidence="7" type="ORF">IM787_18410</name>
</gene>
<keyword evidence="3 6" id="KW-0812">Transmembrane</keyword>